<evidence type="ECO:0000313" key="2">
    <source>
        <dbReference type="Proteomes" id="UP001291687"/>
    </source>
</evidence>
<comment type="caution">
    <text evidence="1">The sequence shown here is derived from an EMBL/GenBank/DDBJ whole genome shotgun (WGS) entry which is preliminary data.</text>
</comment>
<keyword evidence="2" id="KW-1185">Reference proteome</keyword>
<name>A0ABU5NC49_9RICK</name>
<dbReference type="RefSeq" id="WP_322776630.1">
    <property type="nucleotide sequence ID" value="NZ_JARJFB010000041.1"/>
</dbReference>
<dbReference type="Proteomes" id="UP001291687">
    <property type="component" value="Unassembled WGS sequence"/>
</dbReference>
<organism evidence="1 2">
    <name type="scientific">Candidatus Megaera venefica</name>
    <dbReference type="NCBI Taxonomy" id="2055910"/>
    <lineage>
        <taxon>Bacteria</taxon>
        <taxon>Pseudomonadati</taxon>
        <taxon>Pseudomonadota</taxon>
        <taxon>Alphaproteobacteria</taxon>
        <taxon>Rickettsiales</taxon>
        <taxon>Rickettsiaceae</taxon>
        <taxon>Candidatus Megaera</taxon>
    </lineage>
</organism>
<reference evidence="1 2" key="1">
    <citation type="submission" date="2023-03" db="EMBL/GenBank/DDBJ databases">
        <title>Host association and intracellularity evolved multiple times independently in the Rickettsiales.</title>
        <authorList>
            <person name="Castelli M."/>
            <person name="Nardi T."/>
            <person name="Gammuto L."/>
            <person name="Bellinzona G."/>
            <person name="Sabaneyeva E."/>
            <person name="Potekhin A."/>
            <person name="Serra V."/>
            <person name="Petroni G."/>
            <person name="Sassera D."/>
        </authorList>
    </citation>
    <scope>NUCLEOTIDE SEQUENCE [LARGE SCALE GENOMIC DNA]</scope>
    <source>
        <strain evidence="1 2">Sr 2-6</strain>
    </source>
</reference>
<gene>
    <name evidence="1" type="ORF">Megvenef_00697</name>
</gene>
<accession>A0ABU5NC49</accession>
<proteinExistence type="predicted"/>
<dbReference type="EMBL" id="JARJFB010000041">
    <property type="protein sequence ID" value="MEA0970729.1"/>
    <property type="molecule type" value="Genomic_DNA"/>
</dbReference>
<sequence>MSEFGQYTKSLSLSSKVVQFLLDSQKLYQMTLVEGQVGIGSQLIPTNTKVIIDGEPYSIQWPTESFDTFDRSIHEEGIQIGGDNILLEDSSQ</sequence>
<evidence type="ECO:0000313" key="1">
    <source>
        <dbReference type="EMBL" id="MEA0970729.1"/>
    </source>
</evidence>
<protein>
    <submittedName>
        <fullName evidence="1">Uncharacterized protein</fullName>
    </submittedName>
</protein>